<feature type="transmembrane region" description="Helical" evidence="5">
    <location>
        <begin position="76"/>
        <end position="95"/>
    </location>
</feature>
<keyword evidence="4 5" id="KW-0472">Membrane</keyword>
<dbReference type="SUPFAM" id="SSF103473">
    <property type="entry name" value="MFS general substrate transporter"/>
    <property type="match status" value="1"/>
</dbReference>
<feature type="transmembrane region" description="Helical" evidence="5">
    <location>
        <begin position="268"/>
        <end position="287"/>
    </location>
</feature>
<dbReference type="Gene3D" id="1.20.1250.20">
    <property type="entry name" value="MFS general substrate transporter like domains"/>
    <property type="match status" value="2"/>
</dbReference>
<dbReference type="PANTHER" id="PTHR10924:SF4">
    <property type="entry name" value="GH15861P"/>
    <property type="match status" value="1"/>
</dbReference>
<feature type="transmembrane region" description="Helical" evidence="5">
    <location>
        <begin position="107"/>
        <end position="125"/>
    </location>
</feature>
<proteinExistence type="predicted"/>
<dbReference type="RefSeq" id="XP_065669950.1">
    <property type="nucleotide sequence ID" value="XM_065813878.1"/>
</dbReference>
<protein>
    <submittedName>
        <fullName evidence="7">Heme transporter FLVCR2</fullName>
    </submittedName>
</protein>
<dbReference type="PANTHER" id="PTHR10924">
    <property type="entry name" value="MAJOR FACILITATOR SUPERFAMILY PROTEIN-RELATED"/>
    <property type="match status" value="1"/>
</dbReference>
<feature type="transmembrane region" description="Helical" evidence="5">
    <location>
        <begin position="360"/>
        <end position="384"/>
    </location>
</feature>
<evidence type="ECO:0000256" key="1">
    <source>
        <dbReference type="ARBA" id="ARBA00004141"/>
    </source>
</evidence>
<accession>A0ABM4D6L6</accession>
<dbReference type="InterPro" id="IPR036259">
    <property type="entry name" value="MFS_trans_sf"/>
</dbReference>
<evidence type="ECO:0000313" key="6">
    <source>
        <dbReference type="Proteomes" id="UP001652625"/>
    </source>
</evidence>
<feature type="transmembrane region" description="Helical" evidence="5">
    <location>
        <begin position="299"/>
        <end position="323"/>
    </location>
</feature>
<comment type="subcellular location">
    <subcellularLocation>
        <location evidence="1">Membrane</location>
        <topology evidence="1">Multi-pass membrane protein</topology>
    </subcellularLocation>
</comment>
<feature type="transmembrane region" description="Helical" evidence="5">
    <location>
        <begin position="330"/>
        <end position="348"/>
    </location>
</feature>
<dbReference type="Proteomes" id="UP001652625">
    <property type="component" value="Chromosome 12"/>
</dbReference>
<evidence type="ECO:0000256" key="2">
    <source>
        <dbReference type="ARBA" id="ARBA00022692"/>
    </source>
</evidence>
<feature type="transmembrane region" description="Helical" evidence="5">
    <location>
        <begin position="131"/>
        <end position="149"/>
    </location>
</feature>
<feature type="transmembrane region" description="Helical" evidence="5">
    <location>
        <begin position="208"/>
        <end position="227"/>
    </location>
</feature>
<feature type="transmembrane region" description="Helical" evidence="5">
    <location>
        <begin position="169"/>
        <end position="188"/>
    </location>
</feature>
<evidence type="ECO:0000256" key="5">
    <source>
        <dbReference type="SAM" id="Phobius"/>
    </source>
</evidence>
<reference evidence="7" key="1">
    <citation type="submission" date="2025-08" db="UniProtKB">
        <authorList>
            <consortium name="RefSeq"/>
        </authorList>
    </citation>
    <scope>IDENTIFICATION</scope>
</reference>
<organism evidence="6 7">
    <name type="scientific">Hydra vulgaris</name>
    <name type="common">Hydra</name>
    <name type="synonym">Hydra attenuata</name>
    <dbReference type="NCBI Taxonomy" id="6087"/>
    <lineage>
        <taxon>Eukaryota</taxon>
        <taxon>Metazoa</taxon>
        <taxon>Cnidaria</taxon>
        <taxon>Hydrozoa</taxon>
        <taxon>Hydroidolina</taxon>
        <taxon>Anthoathecata</taxon>
        <taxon>Aplanulata</taxon>
        <taxon>Hydridae</taxon>
        <taxon>Hydra</taxon>
    </lineage>
</organism>
<feature type="transmembrane region" description="Helical" evidence="5">
    <location>
        <begin position="396"/>
        <end position="419"/>
    </location>
</feature>
<feature type="transmembrane region" description="Helical" evidence="5">
    <location>
        <begin position="37"/>
        <end position="70"/>
    </location>
</feature>
<keyword evidence="3 5" id="KW-1133">Transmembrane helix</keyword>
<dbReference type="InterPro" id="IPR049680">
    <property type="entry name" value="FLVCR1-2_SLC49-like"/>
</dbReference>
<gene>
    <name evidence="7" type="primary">LOC101238697</name>
</gene>
<keyword evidence="2 5" id="KW-0812">Transmembrane</keyword>
<dbReference type="InterPro" id="IPR011701">
    <property type="entry name" value="MFS"/>
</dbReference>
<dbReference type="GeneID" id="101238697"/>
<dbReference type="Pfam" id="PF07690">
    <property type="entry name" value="MFS_1"/>
    <property type="match status" value="1"/>
</dbReference>
<name>A0ABM4D6L6_HYDVU</name>
<evidence type="ECO:0000256" key="4">
    <source>
        <dbReference type="ARBA" id="ARBA00023136"/>
    </source>
</evidence>
<keyword evidence="6" id="KW-1185">Reference proteome</keyword>
<feature type="transmembrane region" description="Helical" evidence="5">
    <location>
        <begin position="425"/>
        <end position="446"/>
    </location>
</feature>
<evidence type="ECO:0000256" key="3">
    <source>
        <dbReference type="ARBA" id="ARBA00022989"/>
    </source>
</evidence>
<sequence>MELSYQSGEMSIHGDIKVLVTSSSDSNLVIKTFTWRWLILALYSITAFSNTFVWLSLFTIPDIICAFYQIDKKVFFWSNNAFTLMQLFVAVPASLLPSKIGLRRTMILASSVNAIGAIILIGGAYRNGFPYFVTGQTIIAIGASILPQLAPEVSAVWFSEREQAISTSLGVILGNAGAAVCFLQPALLLKNVNPVTEMLFIDRKIKQLIYSQSAVCCCLFLLIMMFFKDRPKNPPSRSEAKRITADKLTIKVLKEQYKVLFKDKNYHLCGNSYALNSVIIIVTPGFLNEILSWKFPNQYIAIGWLGFGGILIGILGSIVFGIILDKTQAYKTISIFLATASLLFWIGFTESLAQYSSMVLTFTLFIISAFFFISFGPILVALIAEMTYPISESSSYLFPITLGRFYSIPFVFYCGWLVAVKKVHAVCLSIAVLLAICLILIIFIKVEQKRKKADKILSIASTSET</sequence>
<evidence type="ECO:0000313" key="7">
    <source>
        <dbReference type="RefSeq" id="XP_065669950.1"/>
    </source>
</evidence>